<protein>
    <submittedName>
        <fullName evidence="3">Uncharacterized protein</fullName>
    </submittedName>
</protein>
<name>A0A1I8BHR2_MELHA</name>
<feature type="region of interest" description="Disordered" evidence="1">
    <location>
        <begin position="61"/>
        <end position="83"/>
    </location>
</feature>
<keyword evidence="2" id="KW-1185">Reference proteome</keyword>
<evidence type="ECO:0000313" key="3">
    <source>
        <dbReference type="WBParaSite" id="MhA1_Contig2442.frz3.gene5"/>
    </source>
</evidence>
<feature type="compositionally biased region" description="Acidic residues" evidence="1">
    <location>
        <begin position="62"/>
        <end position="73"/>
    </location>
</feature>
<sequence>MVYNYLLMGRILEGNDQTLSEQLFQLLNSQKEINKKLNSSEIGNLLTNFCERNEGNLRGIVEEEEDEEEEEENEINKEKEKEKELNEVLIKSEEFMEFVEFESGSLQQNE</sequence>
<dbReference type="AlphaFoldDB" id="A0A1I8BHR2"/>
<accession>A0A1I8BHR2</accession>
<reference evidence="3" key="1">
    <citation type="submission" date="2016-11" db="UniProtKB">
        <authorList>
            <consortium name="WormBaseParasite"/>
        </authorList>
    </citation>
    <scope>IDENTIFICATION</scope>
</reference>
<evidence type="ECO:0000313" key="2">
    <source>
        <dbReference type="Proteomes" id="UP000095281"/>
    </source>
</evidence>
<dbReference type="WBParaSite" id="MhA1_Contig2442.frz3.gene5">
    <property type="protein sequence ID" value="MhA1_Contig2442.frz3.gene5"/>
    <property type="gene ID" value="MhA1_Contig2442.frz3.gene5"/>
</dbReference>
<proteinExistence type="predicted"/>
<evidence type="ECO:0000256" key="1">
    <source>
        <dbReference type="SAM" id="MobiDB-lite"/>
    </source>
</evidence>
<dbReference type="Proteomes" id="UP000095281">
    <property type="component" value="Unplaced"/>
</dbReference>
<feature type="compositionally biased region" description="Basic and acidic residues" evidence="1">
    <location>
        <begin position="74"/>
        <end position="83"/>
    </location>
</feature>
<organism evidence="2 3">
    <name type="scientific">Meloidogyne hapla</name>
    <name type="common">Root-knot nematode worm</name>
    <dbReference type="NCBI Taxonomy" id="6305"/>
    <lineage>
        <taxon>Eukaryota</taxon>
        <taxon>Metazoa</taxon>
        <taxon>Ecdysozoa</taxon>
        <taxon>Nematoda</taxon>
        <taxon>Chromadorea</taxon>
        <taxon>Rhabditida</taxon>
        <taxon>Tylenchina</taxon>
        <taxon>Tylenchomorpha</taxon>
        <taxon>Tylenchoidea</taxon>
        <taxon>Meloidogynidae</taxon>
        <taxon>Meloidogyninae</taxon>
        <taxon>Meloidogyne</taxon>
    </lineage>
</organism>